<evidence type="ECO:0000313" key="2">
    <source>
        <dbReference type="EMBL" id="ETN36730.1"/>
    </source>
</evidence>
<proteinExistence type="predicted"/>
<feature type="region of interest" description="Disordered" evidence="1">
    <location>
        <begin position="1"/>
        <end position="28"/>
    </location>
</feature>
<dbReference type="HOGENOM" id="CLU_727658_0_0_1"/>
<feature type="compositionally biased region" description="Low complexity" evidence="1">
    <location>
        <begin position="226"/>
        <end position="241"/>
    </location>
</feature>
<dbReference type="RefSeq" id="XP_008721548.1">
    <property type="nucleotide sequence ID" value="XM_008723326.1"/>
</dbReference>
<reference evidence="2 3" key="1">
    <citation type="submission" date="2013-03" db="EMBL/GenBank/DDBJ databases">
        <title>The Genome Sequence of Phialophora europaea CBS 101466.</title>
        <authorList>
            <consortium name="The Broad Institute Genomics Platform"/>
            <person name="Cuomo C."/>
            <person name="de Hoog S."/>
            <person name="Gorbushina A."/>
            <person name="Walker B."/>
            <person name="Young S.K."/>
            <person name="Zeng Q."/>
            <person name="Gargeya S."/>
            <person name="Fitzgerald M."/>
            <person name="Haas B."/>
            <person name="Abouelleil A."/>
            <person name="Allen A.W."/>
            <person name="Alvarado L."/>
            <person name="Arachchi H.M."/>
            <person name="Berlin A.M."/>
            <person name="Chapman S.B."/>
            <person name="Gainer-Dewar J."/>
            <person name="Goldberg J."/>
            <person name="Griggs A."/>
            <person name="Gujja S."/>
            <person name="Hansen M."/>
            <person name="Howarth C."/>
            <person name="Imamovic A."/>
            <person name="Ireland A."/>
            <person name="Larimer J."/>
            <person name="McCowan C."/>
            <person name="Murphy C."/>
            <person name="Pearson M."/>
            <person name="Poon T.W."/>
            <person name="Priest M."/>
            <person name="Roberts A."/>
            <person name="Saif S."/>
            <person name="Shea T."/>
            <person name="Sisk P."/>
            <person name="Sykes S."/>
            <person name="Wortman J."/>
            <person name="Nusbaum C."/>
            <person name="Birren B."/>
        </authorList>
    </citation>
    <scope>NUCLEOTIDE SEQUENCE [LARGE SCALE GENOMIC DNA]</scope>
    <source>
        <strain evidence="2 3">CBS 101466</strain>
    </source>
</reference>
<dbReference type="Proteomes" id="UP000030752">
    <property type="component" value="Unassembled WGS sequence"/>
</dbReference>
<accession>W2RK61</accession>
<dbReference type="AlphaFoldDB" id="W2RK61"/>
<feature type="region of interest" description="Disordered" evidence="1">
    <location>
        <begin position="191"/>
        <end position="251"/>
    </location>
</feature>
<protein>
    <submittedName>
        <fullName evidence="2">Uncharacterized protein</fullName>
    </submittedName>
</protein>
<dbReference type="OrthoDB" id="4113884at2759"/>
<feature type="region of interest" description="Disordered" evidence="1">
    <location>
        <begin position="99"/>
        <end position="123"/>
    </location>
</feature>
<dbReference type="VEuPathDB" id="FungiDB:HMPREF1541_09008"/>
<dbReference type="STRING" id="1220924.W2RK61"/>
<evidence type="ECO:0000313" key="3">
    <source>
        <dbReference type="Proteomes" id="UP000030752"/>
    </source>
</evidence>
<feature type="compositionally biased region" description="Basic and acidic residues" evidence="1">
    <location>
        <begin position="15"/>
        <end position="28"/>
    </location>
</feature>
<dbReference type="InParanoid" id="W2RK61"/>
<dbReference type="InterPro" id="IPR022198">
    <property type="entry name" value="DUF3723"/>
</dbReference>
<sequence>MRQIESLKPGSVMLERSKKREATPEDPRAWHSLAQEAHRFGFRSDNIEKLRLRDPDRVAASSFLQKVRDPEGFEYVGTEFETLVDQVMAVLEQVTKKEAAQDRPCLTTSEDGEDRSRRAGRPYNEAYRQSARLLTYENVYREMGISQGEPTSFFVQRDIFWSFFGRAANLDVPTSNNRSAMSLDVGAVQLDPPEGIQSLSTAAGNSPEADRQTYGADEHGDRSLRRPSYSTISSSHYSQPSETPVDPGPLIRADDTGSVWSDEDELLGSGDDSAQILTFISLAGRRPEVLEQVAVSNTNDRKAKLAAGAYVRRGLLLYTRQLRSLCTRTFIVSALSDESNSVFLIPDDRTCKSAYMSLHPGRKRPGDDLTSGRPRKMYIV</sequence>
<gene>
    <name evidence="2" type="ORF">HMPREF1541_09008</name>
</gene>
<dbReference type="EMBL" id="KB822725">
    <property type="protein sequence ID" value="ETN36730.1"/>
    <property type="molecule type" value="Genomic_DNA"/>
</dbReference>
<organism evidence="2 3">
    <name type="scientific">Cyphellophora europaea (strain CBS 101466)</name>
    <name type="common">Phialophora europaea</name>
    <dbReference type="NCBI Taxonomy" id="1220924"/>
    <lineage>
        <taxon>Eukaryota</taxon>
        <taxon>Fungi</taxon>
        <taxon>Dikarya</taxon>
        <taxon>Ascomycota</taxon>
        <taxon>Pezizomycotina</taxon>
        <taxon>Eurotiomycetes</taxon>
        <taxon>Chaetothyriomycetidae</taxon>
        <taxon>Chaetothyriales</taxon>
        <taxon>Cyphellophoraceae</taxon>
        <taxon>Cyphellophora</taxon>
    </lineage>
</organism>
<evidence type="ECO:0000256" key="1">
    <source>
        <dbReference type="SAM" id="MobiDB-lite"/>
    </source>
</evidence>
<keyword evidence="3" id="KW-1185">Reference proteome</keyword>
<dbReference type="GeneID" id="19976347"/>
<dbReference type="Pfam" id="PF12520">
    <property type="entry name" value="DUF3723"/>
    <property type="match status" value="1"/>
</dbReference>
<name>W2RK61_CYPE1</name>
<feature type="compositionally biased region" description="Basic and acidic residues" evidence="1">
    <location>
        <begin position="208"/>
        <end position="224"/>
    </location>
</feature>